<accession>A0AAV2B8Y9</accession>
<dbReference type="AlphaFoldDB" id="A0AAV2B8Y9"/>
<organism evidence="1 2">
    <name type="scientific">Larinioides sclopetarius</name>
    <dbReference type="NCBI Taxonomy" id="280406"/>
    <lineage>
        <taxon>Eukaryota</taxon>
        <taxon>Metazoa</taxon>
        <taxon>Ecdysozoa</taxon>
        <taxon>Arthropoda</taxon>
        <taxon>Chelicerata</taxon>
        <taxon>Arachnida</taxon>
        <taxon>Araneae</taxon>
        <taxon>Araneomorphae</taxon>
        <taxon>Entelegynae</taxon>
        <taxon>Araneoidea</taxon>
        <taxon>Araneidae</taxon>
        <taxon>Larinioides</taxon>
    </lineage>
</organism>
<protein>
    <submittedName>
        <fullName evidence="1">Uncharacterized protein</fullName>
    </submittedName>
</protein>
<proteinExistence type="predicted"/>
<comment type="caution">
    <text evidence="1">The sequence shown here is derived from an EMBL/GenBank/DDBJ whole genome shotgun (WGS) entry which is preliminary data.</text>
</comment>
<name>A0AAV2B8Y9_9ARAC</name>
<dbReference type="Proteomes" id="UP001497382">
    <property type="component" value="Unassembled WGS sequence"/>
</dbReference>
<sequence>MSDPSPSVGLCFICKETLSEGKVRLVKERGVKTLLASSISLKNIENQRLLKGANEIYVHSACQIKYNNPKLIKATVSSGKSNITPSRATRSVSEQFNFREHCCLCGDKITEEFLVAERKKKPEKRNNVITAEKLSLSAKILKADEKRGVEWVLKIKERISENTDLVAPDARYHRFC</sequence>
<evidence type="ECO:0000313" key="1">
    <source>
        <dbReference type="EMBL" id="CAL1292464.1"/>
    </source>
</evidence>
<keyword evidence="2" id="KW-1185">Reference proteome</keyword>
<evidence type="ECO:0000313" key="2">
    <source>
        <dbReference type="Proteomes" id="UP001497382"/>
    </source>
</evidence>
<dbReference type="EMBL" id="CAXIEN010000307">
    <property type="protein sequence ID" value="CAL1292464.1"/>
    <property type="molecule type" value="Genomic_DNA"/>
</dbReference>
<reference evidence="1 2" key="1">
    <citation type="submission" date="2024-04" db="EMBL/GenBank/DDBJ databases">
        <authorList>
            <person name="Rising A."/>
            <person name="Reimegard J."/>
            <person name="Sonavane S."/>
            <person name="Akerstrom W."/>
            <person name="Nylinder S."/>
            <person name="Hedman E."/>
            <person name="Kallberg Y."/>
        </authorList>
    </citation>
    <scope>NUCLEOTIDE SEQUENCE [LARGE SCALE GENOMIC DNA]</scope>
</reference>
<gene>
    <name evidence="1" type="ORF">LARSCL_LOCUS17672</name>
</gene>